<dbReference type="PANTHER" id="PTHR45630">
    <property type="entry name" value="CATION-TRANSPORTING ATPASE-RELATED"/>
    <property type="match status" value="1"/>
</dbReference>
<protein>
    <submittedName>
        <fullName evidence="8">Probable cation-transporting ATPase 13A1 (inferred by orthology to a human protein)</fullName>
    </submittedName>
</protein>
<comment type="subcellular location">
    <subcellularLocation>
        <location evidence="1">Membrane</location>
        <topology evidence="1">Multi-pass membrane protein</topology>
    </subcellularLocation>
</comment>
<dbReference type="PANTHER" id="PTHR45630:SF7">
    <property type="entry name" value="ENDOPLASMIC RETICULUM TRANSMEMBRANE HELIX TRANSLOCASE"/>
    <property type="match status" value="1"/>
</dbReference>
<dbReference type="GO" id="GO:0019829">
    <property type="term" value="F:ATPase-coupled monoatomic cation transmembrane transporter activity"/>
    <property type="evidence" value="ECO:0007669"/>
    <property type="project" value="TreeGrafter"/>
</dbReference>
<dbReference type="WBParaSite" id="SVE_0382500.1">
    <property type="protein sequence ID" value="SVE_0382500.1"/>
    <property type="gene ID" value="SVE_0382500"/>
</dbReference>
<evidence type="ECO:0000256" key="6">
    <source>
        <dbReference type="ARBA" id="ARBA00022967"/>
    </source>
</evidence>
<keyword evidence="2" id="KW-0479">Metal-binding</keyword>
<evidence type="ECO:0000313" key="7">
    <source>
        <dbReference type="Proteomes" id="UP000035680"/>
    </source>
</evidence>
<keyword evidence="3" id="KW-0547">Nucleotide-binding</keyword>
<evidence type="ECO:0000256" key="5">
    <source>
        <dbReference type="ARBA" id="ARBA00022842"/>
    </source>
</evidence>
<keyword evidence="5" id="KW-0460">Magnesium</keyword>
<name>A0A0K0F4T5_STRVS</name>
<dbReference type="AlphaFoldDB" id="A0A0K0F4T5"/>
<dbReference type="Proteomes" id="UP000035680">
    <property type="component" value="Unassembled WGS sequence"/>
</dbReference>
<keyword evidence="4" id="KW-0067">ATP-binding</keyword>
<dbReference type="GO" id="GO:0005789">
    <property type="term" value="C:endoplasmic reticulum membrane"/>
    <property type="evidence" value="ECO:0007669"/>
    <property type="project" value="TreeGrafter"/>
</dbReference>
<evidence type="ECO:0000313" key="8">
    <source>
        <dbReference type="WBParaSite" id="SVE_0382500.1"/>
    </source>
</evidence>
<dbReference type="GO" id="GO:0005524">
    <property type="term" value="F:ATP binding"/>
    <property type="evidence" value="ECO:0007669"/>
    <property type="project" value="UniProtKB-KW"/>
</dbReference>
<evidence type="ECO:0000256" key="1">
    <source>
        <dbReference type="ARBA" id="ARBA00004141"/>
    </source>
</evidence>
<dbReference type="InterPro" id="IPR006544">
    <property type="entry name" value="P-type_TPase_V"/>
</dbReference>
<dbReference type="STRING" id="75913.A0A0K0F4T5"/>
<keyword evidence="7" id="KW-1185">Reference proteome</keyword>
<accession>A0A0K0F4T5</accession>
<evidence type="ECO:0000256" key="4">
    <source>
        <dbReference type="ARBA" id="ARBA00022840"/>
    </source>
</evidence>
<evidence type="ECO:0000256" key="3">
    <source>
        <dbReference type="ARBA" id="ARBA00022741"/>
    </source>
</evidence>
<dbReference type="GO" id="GO:0046872">
    <property type="term" value="F:metal ion binding"/>
    <property type="evidence" value="ECO:0007669"/>
    <property type="project" value="UniProtKB-KW"/>
</dbReference>
<sequence>MKIHVLCGGTKIFQHTFPDIGVLCYVLQTGFSTSQDSSLETILFGVKIVAANNLETFAFILLLQFCSNSSLTNKEF</sequence>
<organism evidence="7 8">
    <name type="scientific">Strongyloides venezuelensis</name>
    <name type="common">Threadworm</name>
    <dbReference type="NCBI Taxonomy" id="75913"/>
    <lineage>
        <taxon>Eukaryota</taxon>
        <taxon>Metazoa</taxon>
        <taxon>Ecdysozoa</taxon>
        <taxon>Nematoda</taxon>
        <taxon>Chromadorea</taxon>
        <taxon>Rhabditida</taxon>
        <taxon>Tylenchina</taxon>
        <taxon>Panagrolaimomorpha</taxon>
        <taxon>Strongyloidoidea</taxon>
        <taxon>Strongyloididae</taxon>
        <taxon>Strongyloides</taxon>
    </lineage>
</organism>
<keyword evidence="6" id="KW-1278">Translocase</keyword>
<evidence type="ECO:0000256" key="2">
    <source>
        <dbReference type="ARBA" id="ARBA00022723"/>
    </source>
</evidence>
<dbReference type="GO" id="GO:0015662">
    <property type="term" value="F:P-type ion transporter activity"/>
    <property type="evidence" value="ECO:0007669"/>
    <property type="project" value="TreeGrafter"/>
</dbReference>
<proteinExistence type="predicted"/>
<reference evidence="8" key="2">
    <citation type="submission" date="2015-08" db="UniProtKB">
        <authorList>
            <consortium name="WormBaseParasite"/>
        </authorList>
    </citation>
    <scope>IDENTIFICATION</scope>
</reference>
<reference evidence="7" key="1">
    <citation type="submission" date="2014-07" db="EMBL/GenBank/DDBJ databases">
        <authorList>
            <person name="Martin A.A"/>
            <person name="De Silva N."/>
        </authorList>
    </citation>
    <scope>NUCLEOTIDE SEQUENCE</scope>
</reference>
<dbReference type="GO" id="GO:0006874">
    <property type="term" value="P:intracellular calcium ion homeostasis"/>
    <property type="evidence" value="ECO:0007669"/>
    <property type="project" value="TreeGrafter"/>
</dbReference>